<protein>
    <submittedName>
        <fullName evidence="2">Unnamed protein product</fullName>
    </submittedName>
</protein>
<dbReference type="EMBL" id="BSXT01005061">
    <property type="protein sequence ID" value="GMF59564.1"/>
    <property type="molecule type" value="Genomic_DNA"/>
</dbReference>
<proteinExistence type="predicted"/>
<evidence type="ECO:0000256" key="1">
    <source>
        <dbReference type="SAM" id="Phobius"/>
    </source>
</evidence>
<evidence type="ECO:0000313" key="2">
    <source>
        <dbReference type="EMBL" id="GMF59564.1"/>
    </source>
</evidence>
<dbReference type="OrthoDB" id="10387460at2759"/>
<keyword evidence="3" id="KW-1185">Reference proteome</keyword>
<dbReference type="Proteomes" id="UP001165121">
    <property type="component" value="Unassembled WGS sequence"/>
</dbReference>
<evidence type="ECO:0000313" key="3">
    <source>
        <dbReference type="Proteomes" id="UP001165121"/>
    </source>
</evidence>
<dbReference type="AlphaFoldDB" id="A0A9W7D5L2"/>
<keyword evidence="1" id="KW-0472">Membrane</keyword>
<comment type="caution">
    <text evidence="2">The sequence shown here is derived from an EMBL/GenBank/DDBJ whole genome shotgun (WGS) entry which is preliminary data.</text>
</comment>
<organism evidence="2 3">
    <name type="scientific">Phytophthora fragariaefolia</name>
    <dbReference type="NCBI Taxonomy" id="1490495"/>
    <lineage>
        <taxon>Eukaryota</taxon>
        <taxon>Sar</taxon>
        <taxon>Stramenopiles</taxon>
        <taxon>Oomycota</taxon>
        <taxon>Peronosporomycetes</taxon>
        <taxon>Peronosporales</taxon>
        <taxon>Peronosporaceae</taxon>
        <taxon>Phytophthora</taxon>
    </lineage>
</organism>
<feature type="transmembrane region" description="Helical" evidence="1">
    <location>
        <begin position="58"/>
        <end position="80"/>
    </location>
</feature>
<accession>A0A9W7D5L2</accession>
<keyword evidence="1" id="KW-1133">Transmembrane helix</keyword>
<keyword evidence="1" id="KW-0812">Transmembrane</keyword>
<gene>
    <name evidence="2" type="ORF">Pfra01_002576000</name>
</gene>
<feature type="transmembrane region" description="Helical" evidence="1">
    <location>
        <begin position="92"/>
        <end position="111"/>
    </location>
</feature>
<name>A0A9W7D5L2_9STRA</name>
<reference evidence="2" key="1">
    <citation type="submission" date="2023-04" db="EMBL/GenBank/DDBJ databases">
        <title>Phytophthora fragariaefolia NBRC 109709.</title>
        <authorList>
            <person name="Ichikawa N."/>
            <person name="Sato H."/>
            <person name="Tonouchi N."/>
        </authorList>
    </citation>
    <scope>NUCLEOTIDE SEQUENCE</scope>
    <source>
        <strain evidence="2">NBRC 109709</strain>
    </source>
</reference>
<sequence length="210" mass="23029">MFGAMFTEMDNNLAKFGLLSYGISATTLEEVFIKVAETDDENHQHTLGHRAQPGDNNVATGVIVLQTSGLFFPHLRALLLKRFHHAKREKKMNIYTTFYPILLLLAGLIILKSSSTTSDDPNLALNTNAYSPDNSTPASYYCQAGDGWCGDVMDSYFSGAEAQKLTIASPAYSSSSPTVFDVTYSDPEINATDATGYELRMGEVLYNRGN</sequence>